<reference evidence="2" key="1">
    <citation type="journal article" date="2014" name="Int. J. Syst. Evol. Microbiol.">
        <title>Complete genome sequence of Corynebacterium casei LMG S-19264T (=DSM 44701T), isolated from a smear-ripened cheese.</title>
        <authorList>
            <consortium name="US DOE Joint Genome Institute (JGI-PGF)"/>
            <person name="Walter F."/>
            <person name="Albersmeier A."/>
            <person name="Kalinowski J."/>
            <person name="Ruckert C."/>
        </authorList>
    </citation>
    <scope>NUCLEOTIDE SEQUENCE</scope>
    <source>
        <strain evidence="2">JCM 3090</strain>
    </source>
</reference>
<name>A0A8J3B1H6_9ACTN</name>
<protein>
    <submittedName>
        <fullName evidence="2">Uncharacterized protein</fullName>
    </submittedName>
</protein>
<reference evidence="2" key="2">
    <citation type="submission" date="2020-09" db="EMBL/GenBank/DDBJ databases">
        <authorList>
            <person name="Sun Q."/>
            <person name="Ohkuma M."/>
        </authorList>
    </citation>
    <scope>NUCLEOTIDE SEQUENCE</scope>
    <source>
        <strain evidence="2">JCM 3090</strain>
    </source>
</reference>
<gene>
    <name evidence="2" type="ORF">GCM10010123_10460</name>
</gene>
<dbReference type="Pfam" id="PF12389">
    <property type="entry name" value="Peptidase_M73"/>
    <property type="match status" value="1"/>
</dbReference>
<feature type="region of interest" description="Disordered" evidence="1">
    <location>
        <begin position="1"/>
        <end position="23"/>
    </location>
</feature>
<feature type="compositionally biased region" description="Polar residues" evidence="1">
    <location>
        <begin position="1"/>
        <end position="11"/>
    </location>
</feature>
<dbReference type="AlphaFoldDB" id="A0A8J3B1H6"/>
<comment type="caution">
    <text evidence="2">The sequence shown here is derived from an EMBL/GenBank/DDBJ whole genome shotgun (WGS) entry which is preliminary data.</text>
</comment>
<evidence type="ECO:0000256" key="1">
    <source>
        <dbReference type="SAM" id="MobiDB-lite"/>
    </source>
</evidence>
<dbReference type="Proteomes" id="UP000649739">
    <property type="component" value="Unassembled WGS sequence"/>
</dbReference>
<accession>A0A8J3B1H6</accession>
<keyword evidence="3" id="KW-1185">Reference proteome</keyword>
<proteinExistence type="predicted"/>
<dbReference type="EMBL" id="BMQB01000002">
    <property type="protein sequence ID" value="GGJ82721.1"/>
    <property type="molecule type" value="Genomic_DNA"/>
</dbReference>
<organism evidence="2 3">
    <name type="scientific">Pilimelia anulata</name>
    <dbReference type="NCBI Taxonomy" id="53371"/>
    <lineage>
        <taxon>Bacteria</taxon>
        <taxon>Bacillati</taxon>
        <taxon>Actinomycetota</taxon>
        <taxon>Actinomycetes</taxon>
        <taxon>Micromonosporales</taxon>
        <taxon>Micromonosporaceae</taxon>
        <taxon>Pilimelia</taxon>
    </lineage>
</organism>
<dbReference type="InterPro" id="IPR022121">
    <property type="entry name" value="Peptidase_M73_camelysin"/>
</dbReference>
<evidence type="ECO:0000313" key="3">
    <source>
        <dbReference type="Proteomes" id="UP000649739"/>
    </source>
</evidence>
<sequence>MQASQRRWLQETQEDPMDGHTHVACVPQQPPRARDRWRGAAVVVGLVASAALVWQSTQAAFSATTGNQDNAFGAGRVTLTDNDSGSAMFTVPDLAPGDTGNACIEVTYGGNLAADVKLYTSNYSETDGAADTVTLDNHLSMRIEQGSGSSCASPGTYSDLAGGSPGTLIDTIRTARTNYANGYAAWSPTGSSSETRPYRFTYTLSAATPNTAQGDGLEIDFNWEAQNT</sequence>
<evidence type="ECO:0000313" key="2">
    <source>
        <dbReference type="EMBL" id="GGJ82721.1"/>
    </source>
</evidence>